<keyword evidence="6" id="KW-0769">Symport</keyword>
<feature type="transmembrane region" description="Helical" evidence="14">
    <location>
        <begin position="6"/>
        <end position="25"/>
    </location>
</feature>
<comment type="caution">
    <text evidence="15">The sequence shown here is derived from an EMBL/GenBank/DDBJ whole genome shotgun (WGS) entry which is preliminary data.</text>
</comment>
<dbReference type="Gene3D" id="1.20.1730.10">
    <property type="entry name" value="Sodium/glucose cotransporter"/>
    <property type="match status" value="1"/>
</dbReference>
<keyword evidence="11" id="KW-0739">Sodium transport</keyword>
<keyword evidence="8" id="KW-0915">Sodium</keyword>
<feature type="transmembrane region" description="Helical" evidence="14">
    <location>
        <begin position="382"/>
        <end position="402"/>
    </location>
</feature>
<evidence type="ECO:0000256" key="13">
    <source>
        <dbReference type="RuleBase" id="RU362091"/>
    </source>
</evidence>
<name>A0A7V3YI10_9BACT</name>
<dbReference type="PANTHER" id="PTHR48086:SF3">
    <property type="entry name" value="SODIUM_PROLINE SYMPORTER"/>
    <property type="match status" value="1"/>
</dbReference>
<feature type="transmembrane region" description="Helical" evidence="14">
    <location>
        <begin position="340"/>
        <end position="361"/>
    </location>
</feature>
<dbReference type="InterPro" id="IPR001734">
    <property type="entry name" value="Na/solute_symporter"/>
</dbReference>
<organism evidence="15">
    <name type="scientific">Candidatus Caldatribacterium californiense</name>
    <dbReference type="NCBI Taxonomy" id="1454726"/>
    <lineage>
        <taxon>Bacteria</taxon>
        <taxon>Pseudomonadati</taxon>
        <taxon>Atribacterota</taxon>
        <taxon>Atribacteria</taxon>
        <taxon>Atribacterales</taxon>
        <taxon>Candidatus Caldatribacteriaceae</taxon>
        <taxon>Candidatus Caldatribacterium</taxon>
    </lineage>
</organism>
<evidence type="ECO:0000313" key="15">
    <source>
        <dbReference type="EMBL" id="HGI31464.1"/>
    </source>
</evidence>
<feature type="transmembrane region" description="Helical" evidence="14">
    <location>
        <begin position="121"/>
        <end position="145"/>
    </location>
</feature>
<dbReference type="EMBL" id="DTFV01000130">
    <property type="protein sequence ID" value="HGI31464.1"/>
    <property type="molecule type" value="Genomic_DNA"/>
</dbReference>
<comment type="similarity">
    <text evidence="2 13">Belongs to the sodium:solute symporter (SSF) (TC 2.A.21) family.</text>
</comment>
<evidence type="ECO:0000256" key="4">
    <source>
        <dbReference type="ARBA" id="ARBA00022475"/>
    </source>
</evidence>
<dbReference type="InterPro" id="IPR050277">
    <property type="entry name" value="Sodium:Solute_Symporter"/>
</dbReference>
<dbReference type="PROSITE" id="PS50283">
    <property type="entry name" value="NA_SOLUT_SYMP_3"/>
    <property type="match status" value="1"/>
</dbReference>
<feature type="transmembrane region" description="Helical" evidence="14">
    <location>
        <begin position="157"/>
        <end position="177"/>
    </location>
</feature>
<dbReference type="GO" id="GO:0015193">
    <property type="term" value="F:L-proline transmembrane transporter activity"/>
    <property type="evidence" value="ECO:0007669"/>
    <property type="project" value="TreeGrafter"/>
</dbReference>
<evidence type="ECO:0000256" key="2">
    <source>
        <dbReference type="ARBA" id="ARBA00006434"/>
    </source>
</evidence>
<dbReference type="GO" id="GO:0005886">
    <property type="term" value="C:plasma membrane"/>
    <property type="evidence" value="ECO:0007669"/>
    <property type="project" value="UniProtKB-SubCell"/>
</dbReference>
<sequence length="531" mass="57920">MYRLALVLATLVYLLITGYLGYVAYRRTKTTTDYLLAGREAHPYIMAMSYGATFISTSAIVGFGGTAALFGLSLLWLTFLNIFVGIFIAFVFFGHRTRAMGYNLDAHTFPELLGKRFQSRFIQVFSGILIFLFMPIYVSAVLIGATQFLTVNLKVDYEAGLLLFSAIVALYVIMGGLKGVMYTDAFQGTVMFVGMLSLLFLTYYRLGGVTQAHEALTALTPKAQEVFGAMGHRGFTSMPAFLSPLWWTVVSTIVLGVGIGVLAQPQLVVRFMTVRSSRELNRATAIGGIFILAMTGVAFVVGALTNVYFFNTTGQISFLAAQKQVDSIIPLFIERTMPSWFSILFLVTLFAAAMSTMSSQYHTIGTALSRDIFETLTGRKGTIGLSRVGTSIGILLSTFLGWGLPRFYGAGSEIIARGTSIFFGLCASTLLPMYIGALYSRRITKAGAIAGMVAGFVASMFWFLFVHEKESQVLGLCHALFGRGALWGLPWKVVDPIVIALPLAALVTVLVSRFTQPPDETHLKTCFNGLS</sequence>
<feature type="transmembrane region" description="Helical" evidence="14">
    <location>
        <begin position="497"/>
        <end position="515"/>
    </location>
</feature>
<evidence type="ECO:0000256" key="11">
    <source>
        <dbReference type="ARBA" id="ARBA00023201"/>
    </source>
</evidence>
<dbReference type="PANTHER" id="PTHR48086">
    <property type="entry name" value="SODIUM/PROLINE SYMPORTER-RELATED"/>
    <property type="match status" value="1"/>
</dbReference>
<dbReference type="PROSITE" id="PS00457">
    <property type="entry name" value="NA_SOLUT_SYMP_2"/>
    <property type="match status" value="1"/>
</dbReference>
<feature type="transmembrane region" description="Helical" evidence="14">
    <location>
        <begin position="245"/>
        <end position="263"/>
    </location>
</feature>
<keyword evidence="7 14" id="KW-1133">Transmembrane helix</keyword>
<evidence type="ECO:0000256" key="3">
    <source>
        <dbReference type="ARBA" id="ARBA00022448"/>
    </source>
</evidence>
<comment type="catalytic activity">
    <reaction evidence="12">
        <text>L-proline(in) + Na(+)(in) = L-proline(out) + Na(+)(out)</text>
        <dbReference type="Rhea" id="RHEA:28967"/>
        <dbReference type="ChEBI" id="CHEBI:29101"/>
        <dbReference type="ChEBI" id="CHEBI:60039"/>
    </reaction>
</comment>
<evidence type="ECO:0000256" key="7">
    <source>
        <dbReference type="ARBA" id="ARBA00022989"/>
    </source>
</evidence>
<feature type="transmembrane region" description="Helical" evidence="14">
    <location>
        <begin position="284"/>
        <end position="309"/>
    </location>
</feature>
<keyword evidence="4" id="KW-1003">Cell membrane</keyword>
<evidence type="ECO:0000256" key="8">
    <source>
        <dbReference type="ARBA" id="ARBA00023053"/>
    </source>
</evidence>
<keyword evidence="9" id="KW-0406">Ion transport</keyword>
<evidence type="ECO:0000256" key="12">
    <source>
        <dbReference type="ARBA" id="ARBA00033708"/>
    </source>
</evidence>
<evidence type="ECO:0000256" key="10">
    <source>
        <dbReference type="ARBA" id="ARBA00023136"/>
    </source>
</evidence>
<feature type="transmembrane region" description="Helical" evidence="14">
    <location>
        <begin position="45"/>
        <end position="68"/>
    </location>
</feature>
<keyword evidence="3" id="KW-0813">Transport</keyword>
<comment type="subcellular location">
    <subcellularLocation>
        <location evidence="1">Cell membrane</location>
        <topology evidence="1">Multi-pass membrane protein</topology>
    </subcellularLocation>
</comment>
<proteinExistence type="inferred from homology"/>
<evidence type="ECO:0000256" key="9">
    <source>
        <dbReference type="ARBA" id="ARBA00023065"/>
    </source>
</evidence>
<accession>A0A7V3YI10</accession>
<evidence type="ECO:0000256" key="6">
    <source>
        <dbReference type="ARBA" id="ARBA00022847"/>
    </source>
</evidence>
<dbReference type="Pfam" id="PF00474">
    <property type="entry name" value="SSF"/>
    <property type="match status" value="1"/>
</dbReference>
<dbReference type="AlphaFoldDB" id="A0A7V3YI10"/>
<dbReference type="CDD" id="cd10322">
    <property type="entry name" value="SLC5sbd"/>
    <property type="match status" value="1"/>
</dbReference>
<evidence type="ECO:0000256" key="5">
    <source>
        <dbReference type="ARBA" id="ARBA00022692"/>
    </source>
</evidence>
<evidence type="ECO:0000256" key="14">
    <source>
        <dbReference type="SAM" id="Phobius"/>
    </source>
</evidence>
<dbReference type="GO" id="GO:0015824">
    <property type="term" value="P:proline transport"/>
    <property type="evidence" value="ECO:0007669"/>
    <property type="project" value="TreeGrafter"/>
</dbReference>
<dbReference type="InterPro" id="IPR038377">
    <property type="entry name" value="Na/Glc_symporter_sf"/>
</dbReference>
<dbReference type="InterPro" id="IPR018212">
    <property type="entry name" value="Na/solute_symporter_CS"/>
</dbReference>
<keyword evidence="10 14" id="KW-0472">Membrane</keyword>
<feature type="transmembrane region" description="Helical" evidence="14">
    <location>
        <begin position="189"/>
        <end position="206"/>
    </location>
</feature>
<protein>
    <submittedName>
        <fullName evidence="15">Sodium:solute symporter family protein</fullName>
    </submittedName>
</protein>
<dbReference type="GO" id="GO:0005298">
    <property type="term" value="F:proline:sodium symporter activity"/>
    <property type="evidence" value="ECO:0007669"/>
    <property type="project" value="TreeGrafter"/>
</dbReference>
<gene>
    <name evidence="15" type="ORF">ENV30_09220</name>
</gene>
<keyword evidence="5 14" id="KW-0812">Transmembrane</keyword>
<feature type="transmembrane region" description="Helical" evidence="14">
    <location>
        <begin position="446"/>
        <end position="465"/>
    </location>
</feature>
<reference evidence="15" key="1">
    <citation type="journal article" date="2020" name="mSystems">
        <title>Genome- and Community-Level Interaction Insights into Carbon Utilization and Element Cycling Functions of Hydrothermarchaeota in Hydrothermal Sediment.</title>
        <authorList>
            <person name="Zhou Z."/>
            <person name="Liu Y."/>
            <person name="Xu W."/>
            <person name="Pan J."/>
            <person name="Luo Z.H."/>
            <person name="Li M."/>
        </authorList>
    </citation>
    <scope>NUCLEOTIDE SEQUENCE [LARGE SCALE GENOMIC DNA]</scope>
    <source>
        <strain evidence="15">SpSt-747</strain>
    </source>
</reference>
<feature type="transmembrane region" description="Helical" evidence="14">
    <location>
        <begin position="74"/>
        <end position="93"/>
    </location>
</feature>
<feature type="transmembrane region" description="Helical" evidence="14">
    <location>
        <begin position="414"/>
        <end position="434"/>
    </location>
</feature>
<evidence type="ECO:0000256" key="1">
    <source>
        <dbReference type="ARBA" id="ARBA00004651"/>
    </source>
</evidence>